<dbReference type="PANTHER" id="PTHR42718">
    <property type="entry name" value="MAJOR FACILITATOR SUPERFAMILY MULTIDRUG TRANSPORTER MFSC"/>
    <property type="match status" value="1"/>
</dbReference>
<dbReference type="PANTHER" id="PTHR42718:SF27">
    <property type="entry name" value="TRANSPORTER, PUTATIVE-RELATED"/>
    <property type="match status" value="1"/>
</dbReference>
<dbReference type="InterPro" id="IPR036259">
    <property type="entry name" value="MFS_trans_sf"/>
</dbReference>
<feature type="transmembrane region" description="Helical" evidence="5">
    <location>
        <begin position="212"/>
        <end position="232"/>
    </location>
</feature>
<keyword evidence="2 5" id="KW-0812">Transmembrane</keyword>
<dbReference type="SUPFAM" id="SSF103473">
    <property type="entry name" value="MFS general substrate transporter"/>
    <property type="match status" value="1"/>
</dbReference>
<comment type="subcellular location">
    <subcellularLocation>
        <location evidence="1">Membrane</location>
        <topology evidence="1">Multi-pass membrane protein</topology>
    </subcellularLocation>
</comment>
<accession>A0A0F7TZ31</accession>
<evidence type="ECO:0000259" key="6">
    <source>
        <dbReference type="PROSITE" id="PS50850"/>
    </source>
</evidence>
<gene>
    <name evidence="7" type="ORF">PMG11_09259</name>
</gene>
<dbReference type="EMBL" id="CDHK01000009">
    <property type="protein sequence ID" value="CEJ60695.1"/>
    <property type="molecule type" value="Genomic_DNA"/>
</dbReference>
<evidence type="ECO:0000313" key="7">
    <source>
        <dbReference type="EMBL" id="CEJ60695.1"/>
    </source>
</evidence>
<dbReference type="Proteomes" id="UP000042958">
    <property type="component" value="Unassembled WGS sequence"/>
</dbReference>
<feature type="transmembrane region" description="Helical" evidence="5">
    <location>
        <begin position="147"/>
        <end position="169"/>
    </location>
</feature>
<feature type="transmembrane region" description="Helical" evidence="5">
    <location>
        <begin position="500"/>
        <end position="520"/>
    </location>
</feature>
<dbReference type="InterPro" id="IPR011701">
    <property type="entry name" value="MFS"/>
</dbReference>
<reference evidence="8" key="1">
    <citation type="journal article" date="2015" name="Genome Announc.">
        <title>Draft genome sequence of the fungus Penicillium brasilianum MG11.</title>
        <authorList>
            <person name="Horn F."/>
            <person name="Linde J."/>
            <person name="Mattern D.J."/>
            <person name="Walther G."/>
            <person name="Guthke R."/>
            <person name="Brakhage A.A."/>
            <person name="Valiante V."/>
        </authorList>
    </citation>
    <scope>NUCLEOTIDE SEQUENCE [LARGE SCALE GENOMIC DNA]</scope>
    <source>
        <strain evidence="8">MG11</strain>
    </source>
</reference>
<evidence type="ECO:0000256" key="3">
    <source>
        <dbReference type="ARBA" id="ARBA00022989"/>
    </source>
</evidence>
<dbReference type="Gene3D" id="1.20.1250.20">
    <property type="entry name" value="MFS general substrate transporter like domains"/>
    <property type="match status" value="2"/>
</dbReference>
<name>A0A0F7TZ31_PENBI</name>
<feature type="transmembrane region" description="Helical" evidence="5">
    <location>
        <begin position="326"/>
        <end position="351"/>
    </location>
</feature>
<keyword evidence="4 5" id="KW-0472">Membrane</keyword>
<organism evidence="7 8">
    <name type="scientific">Penicillium brasilianum</name>
    <dbReference type="NCBI Taxonomy" id="104259"/>
    <lineage>
        <taxon>Eukaryota</taxon>
        <taxon>Fungi</taxon>
        <taxon>Dikarya</taxon>
        <taxon>Ascomycota</taxon>
        <taxon>Pezizomycotina</taxon>
        <taxon>Eurotiomycetes</taxon>
        <taxon>Eurotiomycetidae</taxon>
        <taxon>Eurotiales</taxon>
        <taxon>Aspergillaceae</taxon>
        <taxon>Penicillium</taxon>
    </lineage>
</organism>
<dbReference type="GO" id="GO:0016020">
    <property type="term" value="C:membrane"/>
    <property type="evidence" value="ECO:0007669"/>
    <property type="project" value="UniProtKB-SubCell"/>
</dbReference>
<evidence type="ECO:0000256" key="5">
    <source>
        <dbReference type="SAM" id="Phobius"/>
    </source>
</evidence>
<dbReference type="AlphaFoldDB" id="A0A0F7TZ31"/>
<feature type="transmembrane region" description="Helical" evidence="5">
    <location>
        <begin position="122"/>
        <end position="141"/>
    </location>
</feature>
<feature type="transmembrane region" description="Helical" evidence="5">
    <location>
        <begin position="252"/>
        <end position="273"/>
    </location>
</feature>
<dbReference type="Pfam" id="PF07690">
    <property type="entry name" value="MFS_1"/>
    <property type="match status" value="1"/>
</dbReference>
<feature type="transmembrane region" description="Helical" evidence="5">
    <location>
        <begin position="390"/>
        <end position="410"/>
    </location>
</feature>
<dbReference type="OrthoDB" id="2130629at2759"/>
<evidence type="ECO:0000256" key="4">
    <source>
        <dbReference type="ARBA" id="ARBA00023136"/>
    </source>
</evidence>
<evidence type="ECO:0000313" key="8">
    <source>
        <dbReference type="Proteomes" id="UP000042958"/>
    </source>
</evidence>
<feature type="transmembrane region" description="Helical" evidence="5">
    <location>
        <begin position="285"/>
        <end position="306"/>
    </location>
</feature>
<feature type="transmembrane region" description="Helical" evidence="5">
    <location>
        <begin position="363"/>
        <end position="383"/>
    </location>
</feature>
<keyword evidence="3 5" id="KW-1133">Transmembrane helix</keyword>
<feature type="transmembrane region" description="Helical" evidence="5">
    <location>
        <begin position="94"/>
        <end position="115"/>
    </location>
</feature>
<evidence type="ECO:0000256" key="2">
    <source>
        <dbReference type="ARBA" id="ARBA00022692"/>
    </source>
</evidence>
<feature type="transmembrane region" description="Helical" evidence="5">
    <location>
        <begin position="57"/>
        <end position="82"/>
    </location>
</feature>
<dbReference type="GO" id="GO:0022857">
    <property type="term" value="F:transmembrane transporter activity"/>
    <property type="evidence" value="ECO:0007669"/>
    <property type="project" value="InterPro"/>
</dbReference>
<feature type="transmembrane region" description="Helical" evidence="5">
    <location>
        <begin position="181"/>
        <end position="200"/>
    </location>
</feature>
<keyword evidence="8" id="KW-1185">Reference proteome</keyword>
<protein>
    <recommendedName>
        <fullName evidence="6">Major facilitator superfamily (MFS) profile domain-containing protein</fullName>
    </recommendedName>
</protein>
<sequence length="531" mass="56986">MATTQTVTVKHTGSETIGDRRVSMIRLETTSVHSSESERHGNDQHATQISKLRSMIIVFQMSGNTMLSSIINGLVTVGLPTITKDLHLPPSLSFWPVSVSGLATASTLLLAGSLADVVGPRWVDLVGTFASGALMLGMGFVKEGTQLVAMRAIQGVGLALHLASAVGIVTQVFPQGKSRNMAFACLGMSQPFGFCLGLVLGGVFVDTVGWRVGWYIAGGAALFLSFVGLWALPGSQHPRKMENILHDLKYKVDWVGALLASAFMALLCYLLAILSSNVYRIKETASIVILCLAALALPSFIIWIHYQVRRGRPALIPNAFWRNATFSSICATIALSFAVINSMELFASLFFQEIQQLSALQASIRILPSLVVGVLVQVTAGFFVDRVPAVGIVVLTAVLSSLSPLLMATAQPSWPYWANTFVAQLLQPVNCNALFTVGLIIITDIFPEDTKALAGAVFNTAAQFGTALGFAILQVISSVVTEKKEVSEDEIPALLAGYRASFWTMFAFMILCIAISGLGLRKTGRIGLKRD</sequence>
<dbReference type="PROSITE" id="PS50850">
    <property type="entry name" value="MFS"/>
    <property type="match status" value="1"/>
</dbReference>
<proteinExistence type="predicted"/>
<evidence type="ECO:0000256" key="1">
    <source>
        <dbReference type="ARBA" id="ARBA00004141"/>
    </source>
</evidence>
<feature type="domain" description="Major facilitator superfamily (MFS) profile" evidence="6">
    <location>
        <begin position="57"/>
        <end position="524"/>
    </location>
</feature>
<feature type="transmembrane region" description="Helical" evidence="5">
    <location>
        <begin position="453"/>
        <end position="480"/>
    </location>
</feature>
<feature type="transmembrane region" description="Helical" evidence="5">
    <location>
        <begin position="416"/>
        <end position="441"/>
    </location>
</feature>
<dbReference type="InterPro" id="IPR020846">
    <property type="entry name" value="MFS_dom"/>
</dbReference>